<reference evidence="2" key="1">
    <citation type="journal article" date="2019" name="Nat. Med.">
        <title>A library of human gut bacterial isolates paired with longitudinal multiomics data enables mechanistic microbiome research.</title>
        <authorList>
            <person name="Poyet M."/>
            <person name="Groussin M."/>
            <person name="Gibbons S.M."/>
            <person name="Avila-Pacheco J."/>
            <person name="Jiang X."/>
            <person name="Kearney S.M."/>
            <person name="Perrotta A.R."/>
            <person name="Berdy B."/>
            <person name="Zhao S."/>
            <person name="Lieberman T.D."/>
            <person name="Swanson P.K."/>
            <person name="Smith M."/>
            <person name="Roesemann S."/>
            <person name="Alexander J.E."/>
            <person name="Rich S.A."/>
            <person name="Livny J."/>
            <person name="Vlamakis H."/>
            <person name="Clish C."/>
            <person name="Bullock K."/>
            <person name="Deik A."/>
            <person name="Scott J."/>
            <person name="Pierce K.A."/>
            <person name="Xavier R.J."/>
            <person name="Alm E.J."/>
        </authorList>
    </citation>
    <scope>NUCLEOTIDE SEQUENCE</scope>
    <source>
        <strain evidence="2">BIOML-A12</strain>
    </source>
</reference>
<dbReference type="GO" id="GO:0004803">
    <property type="term" value="F:transposase activity"/>
    <property type="evidence" value="ECO:0007669"/>
    <property type="project" value="InterPro"/>
</dbReference>
<dbReference type="GO" id="GO:0003677">
    <property type="term" value="F:DNA binding"/>
    <property type="evidence" value="ECO:0007669"/>
    <property type="project" value="InterPro"/>
</dbReference>
<dbReference type="InterPro" id="IPR007069">
    <property type="entry name" value="Transposase_32"/>
</dbReference>
<evidence type="ECO:0000313" key="2">
    <source>
        <dbReference type="EMBL" id="MZH56564.1"/>
    </source>
</evidence>
<accession>A0AB36B7I1</accession>
<protein>
    <submittedName>
        <fullName evidence="2">Transposase</fullName>
    </submittedName>
</protein>
<gene>
    <name evidence="2" type="ORF">GT664_12585</name>
</gene>
<sequence length="156" mass="18762">MEYVTRYVGSPVMAQSRIIDYNSDMDHVIWWYEDHETKEYVEVYDSILAFMKKLIRHIPDEHFKMVRYIGGYAAKKKKLTKMIKKMVSCKYAGLAKKNYAHRQYLMDTFRIDPLLCKCGHEMQFVEAFFPGGLEEQINETWKFYDWRSVCDPYGMY</sequence>
<evidence type="ECO:0000259" key="1">
    <source>
        <dbReference type="Pfam" id="PF04986"/>
    </source>
</evidence>
<dbReference type="Proteomes" id="UP000604383">
    <property type="component" value="Unassembled WGS sequence"/>
</dbReference>
<dbReference type="GO" id="GO:0006313">
    <property type="term" value="P:DNA transposition"/>
    <property type="evidence" value="ECO:0007669"/>
    <property type="project" value="InterPro"/>
</dbReference>
<name>A0AB36B7I1_CLOIN</name>
<proteinExistence type="predicted"/>
<comment type="caution">
    <text evidence="2">The sequence shown here is derived from an EMBL/GenBank/DDBJ whole genome shotgun (WGS) entry which is preliminary data.</text>
</comment>
<dbReference type="Pfam" id="PF04986">
    <property type="entry name" value="Y2_Tnp"/>
    <property type="match status" value="1"/>
</dbReference>
<dbReference type="AlphaFoldDB" id="A0AB36B7I1"/>
<dbReference type="EMBL" id="WWTN01000021">
    <property type="protein sequence ID" value="MZH56564.1"/>
    <property type="molecule type" value="Genomic_DNA"/>
</dbReference>
<feature type="domain" description="Transposase IS801/IS1294" evidence="1">
    <location>
        <begin position="2"/>
        <end position="77"/>
    </location>
</feature>
<organism evidence="2 3">
    <name type="scientific">Clostridium innocuum</name>
    <dbReference type="NCBI Taxonomy" id="1522"/>
    <lineage>
        <taxon>Bacteria</taxon>
        <taxon>Bacillati</taxon>
        <taxon>Bacillota</taxon>
        <taxon>Clostridia</taxon>
        <taxon>Eubacteriales</taxon>
        <taxon>Clostridiaceae</taxon>
        <taxon>Clostridium</taxon>
    </lineage>
</organism>
<evidence type="ECO:0000313" key="3">
    <source>
        <dbReference type="Proteomes" id="UP000604383"/>
    </source>
</evidence>